<name>A0A3M7KZT7_AUXPR</name>
<dbReference type="PANTHER" id="PTHR16212:SF4">
    <property type="entry name" value="FOCADHESIN"/>
    <property type="match status" value="1"/>
</dbReference>
<gene>
    <name evidence="2" type="ORF">APUTEX25_003823</name>
</gene>
<dbReference type="SUPFAM" id="SSF48371">
    <property type="entry name" value="ARM repeat"/>
    <property type="match status" value="1"/>
</dbReference>
<evidence type="ECO:0000313" key="2">
    <source>
        <dbReference type="EMBL" id="RMZ55857.1"/>
    </source>
</evidence>
<proteinExistence type="predicted"/>
<dbReference type="InterPro" id="IPR045163">
    <property type="entry name" value="Focadhesin/RST1"/>
</dbReference>
<dbReference type="PANTHER" id="PTHR16212">
    <property type="entry name" value="FOCADHESIN FAMILY MEMBER"/>
    <property type="match status" value="1"/>
</dbReference>
<dbReference type="EMBL" id="QOKY01000158">
    <property type="protein sequence ID" value="RMZ55857.1"/>
    <property type="molecule type" value="Genomic_DNA"/>
</dbReference>
<reference evidence="3" key="1">
    <citation type="journal article" date="2018" name="Algal Res.">
        <title>Characterization of plant carbon substrate utilization by Auxenochlorella protothecoides.</title>
        <authorList>
            <person name="Vogler B.W."/>
            <person name="Starkenburg S.R."/>
            <person name="Sudasinghe N."/>
            <person name="Schambach J.Y."/>
            <person name="Rollin J.A."/>
            <person name="Pattathil S."/>
            <person name="Barry A.N."/>
        </authorList>
    </citation>
    <scope>NUCLEOTIDE SEQUENCE [LARGE SCALE GENOMIC DNA]</scope>
    <source>
        <strain evidence="3">UTEX 25</strain>
    </source>
</reference>
<protein>
    <recommendedName>
        <fullName evidence="1">DUF3730 domain-containing protein</fullName>
    </recommendedName>
</protein>
<feature type="domain" description="DUF3730" evidence="1">
    <location>
        <begin position="333"/>
        <end position="552"/>
    </location>
</feature>
<evidence type="ECO:0000259" key="1">
    <source>
        <dbReference type="Pfam" id="PF12530"/>
    </source>
</evidence>
<feature type="non-terminal residue" evidence="2">
    <location>
        <position position="1"/>
    </location>
</feature>
<dbReference type="Proteomes" id="UP000279271">
    <property type="component" value="Unassembled WGS sequence"/>
</dbReference>
<sequence length="667" mass="68796">AMQPVTSATTSSHSNAATHVTQIDPWIRQDAAAVAVQRLVQLATAGRVSRGAAQDLLLAAASGAPVPHLPALLNGLVGLIVAHPPRAPALHVGPSAADAAVQAAVRALWGGRGGATLQRTLRALRPLSAALHVVGWGAGAPASQALALAFLAGTAGTACAPGLLALLGRFLGDDQEAAARPDRAAALLIAFPLVHLASLAADAGARAWAAGVLKRVAGLQCPLLPVTESLNPNAHPKAQPACRSIPAPRPWARYAVALEALRALWRGSREATRGWLVALRTHAGACGQSPSSLPVGMLCALLRHLDVETCEEALRTLAALAGPGAGGTAVVLLAQLLRALREETRAGPAMAMLRQLPALGKHTEALPFVLLSLQRLFHPGSDPRLRELGFELMEAAWKANRRAYPALQTCLLGATRASASGNPGPQPSVAQLRAVCSICAQDPNKGVEFLGSIQAGLSSTGADALQALALRCVRQLCAADVLEFYSAWRAVVVFLPTLPTADGTAAEWLDLMAHGALDAAAEPEVVGGILDALWLATQHRSAAVRLAAFLSLAAYDYSLLEESEEAPDVPDLLALLVCEEDEACLDAAGKLLGAALVFNYSRLQGTGKASVGAQDASPLEDSLIAMSKSMLDGGSQAAPALLRRLPSLSPVRCGASVCVVSGRRCLG</sequence>
<comment type="caution">
    <text evidence="2">The sequence shown here is derived from an EMBL/GenBank/DDBJ whole genome shotgun (WGS) entry which is preliminary data.</text>
</comment>
<dbReference type="Pfam" id="PF12530">
    <property type="entry name" value="DUF3730"/>
    <property type="match status" value="1"/>
</dbReference>
<organism evidence="2 3">
    <name type="scientific">Auxenochlorella protothecoides</name>
    <name type="common">Green microalga</name>
    <name type="synonym">Chlorella protothecoides</name>
    <dbReference type="NCBI Taxonomy" id="3075"/>
    <lineage>
        <taxon>Eukaryota</taxon>
        <taxon>Viridiplantae</taxon>
        <taxon>Chlorophyta</taxon>
        <taxon>core chlorophytes</taxon>
        <taxon>Trebouxiophyceae</taxon>
        <taxon>Chlorellales</taxon>
        <taxon>Chlorellaceae</taxon>
        <taxon>Auxenochlorella</taxon>
    </lineage>
</organism>
<dbReference type="AlphaFoldDB" id="A0A3M7KZT7"/>
<evidence type="ECO:0000313" key="3">
    <source>
        <dbReference type="Proteomes" id="UP000279271"/>
    </source>
</evidence>
<dbReference type="InterPro" id="IPR022542">
    <property type="entry name" value="FOCAD/RST1_DUF3730"/>
</dbReference>
<dbReference type="InterPro" id="IPR016024">
    <property type="entry name" value="ARM-type_fold"/>
</dbReference>
<accession>A0A3M7KZT7</accession>
<dbReference type="GO" id="GO:0060147">
    <property type="term" value="P:regulation of post-transcriptional gene silencing"/>
    <property type="evidence" value="ECO:0007669"/>
    <property type="project" value="InterPro"/>
</dbReference>